<evidence type="ECO:0000313" key="3">
    <source>
        <dbReference type="EMBL" id="KAI6657683.1"/>
    </source>
</evidence>
<dbReference type="InterPro" id="IPR010987">
    <property type="entry name" value="Glutathione-S-Trfase_C-like"/>
</dbReference>
<gene>
    <name evidence="3" type="ORF">LOD99_427</name>
</gene>
<dbReference type="GO" id="GO:0016034">
    <property type="term" value="F:maleylacetoacetate isomerase activity"/>
    <property type="evidence" value="ECO:0007669"/>
    <property type="project" value="TreeGrafter"/>
</dbReference>
<dbReference type="GO" id="GO:0005739">
    <property type="term" value="C:mitochondrion"/>
    <property type="evidence" value="ECO:0007669"/>
    <property type="project" value="TreeGrafter"/>
</dbReference>
<evidence type="ECO:0000313" key="4">
    <source>
        <dbReference type="Proteomes" id="UP001165289"/>
    </source>
</evidence>
<dbReference type="GO" id="GO:0006749">
    <property type="term" value="P:glutathione metabolic process"/>
    <property type="evidence" value="ECO:0007669"/>
    <property type="project" value="TreeGrafter"/>
</dbReference>
<comment type="similarity">
    <text evidence="1">Belongs to the GST superfamily. Zeta family.</text>
</comment>
<dbReference type="Pfam" id="PF14497">
    <property type="entry name" value="GST_C_3"/>
    <property type="match status" value="1"/>
</dbReference>
<reference evidence="3 4" key="1">
    <citation type="journal article" date="2023" name="BMC Biol.">
        <title>The compact genome of the sponge Oopsacas minuta (Hexactinellida) is lacking key metazoan core genes.</title>
        <authorList>
            <person name="Santini S."/>
            <person name="Schenkelaars Q."/>
            <person name="Jourda C."/>
            <person name="Duchesne M."/>
            <person name="Belahbib H."/>
            <person name="Rocher C."/>
            <person name="Selva M."/>
            <person name="Riesgo A."/>
            <person name="Vervoort M."/>
            <person name="Leys S.P."/>
            <person name="Kodjabachian L."/>
            <person name="Le Bivic A."/>
            <person name="Borchiellini C."/>
            <person name="Claverie J.M."/>
            <person name="Renard E."/>
        </authorList>
    </citation>
    <scope>NUCLEOTIDE SEQUENCE [LARGE SCALE GENOMIC DNA]</scope>
    <source>
        <strain evidence="3">SPO-2</strain>
    </source>
</reference>
<accession>A0AAV7KA49</accession>
<dbReference type="Proteomes" id="UP001165289">
    <property type="component" value="Unassembled WGS sequence"/>
</dbReference>
<dbReference type="PANTHER" id="PTHR42673">
    <property type="entry name" value="MALEYLACETOACETATE ISOMERASE"/>
    <property type="match status" value="1"/>
</dbReference>
<dbReference type="PROSITE" id="PS50405">
    <property type="entry name" value="GST_CTER"/>
    <property type="match status" value="1"/>
</dbReference>
<dbReference type="Gene3D" id="1.20.1050.10">
    <property type="match status" value="1"/>
</dbReference>
<dbReference type="PANTHER" id="PTHR42673:SF4">
    <property type="entry name" value="MALEYLACETOACETATE ISOMERASE"/>
    <property type="match status" value="1"/>
</dbReference>
<protein>
    <recommendedName>
        <fullName evidence="2">GST C-terminal domain-containing protein</fullName>
    </recommendedName>
</protein>
<dbReference type="GO" id="GO:0004364">
    <property type="term" value="F:glutathione transferase activity"/>
    <property type="evidence" value="ECO:0007669"/>
    <property type="project" value="TreeGrafter"/>
</dbReference>
<dbReference type="InterPro" id="IPR034330">
    <property type="entry name" value="GST_Zeta_C"/>
</dbReference>
<feature type="domain" description="GST C-terminal" evidence="2">
    <location>
        <begin position="1"/>
        <end position="101"/>
    </location>
</feature>
<dbReference type="InterPro" id="IPR004046">
    <property type="entry name" value="GST_C"/>
</dbReference>
<dbReference type="InterPro" id="IPR036282">
    <property type="entry name" value="Glutathione-S-Trfase_C_sf"/>
</dbReference>
<organism evidence="3 4">
    <name type="scientific">Oopsacas minuta</name>
    <dbReference type="NCBI Taxonomy" id="111878"/>
    <lineage>
        <taxon>Eukaryota</taxon>
        <taxon>Metazoa</taxon>
        <taxon>Porifera</taxon>
        <taxon>Hexactinellida</taxon>
        <taxon>Hexasterophora</taxon>
        <taxon>Lyssacinosida</taxon>
        <taxon>Leucopsacidae</taxon>
        <taxon>Oopsacas</taxon>
    </lineage>
</organism>
<dbReference type="CDD" id="cd03191">
    <property type="entry name" value="GST_C_Zeta"/>
    <property type="match status" value="1"/>
</dbReference>
<dbReference type="EMBL" id="JAKMXF010000111">
    <property type="protein sequence ID" value="KAI6657683.1"/>
    <property type="molecule type" value="Genomic_DNA"/>
</dbReference>
<dbReference type="SUPFAM" id="SSF47616">
    <property type="entry name" value="GST C-terminal domain-like"/>
    <property type="match status" value="1"/>
</dbReference>
<keyword evidence="4" id="KW-1185">Reference proteome</keyword>
<comment type="caution">
    <text evidence="3">The sequence shown here is derived from an EMBL/GenBank/DDBJ whole genome shotgun (WGS) entry which is preliminary data.</text>
</comment>
<sequence length="107" mass="12161">MNMNLRVLNKIGKDGSAEWGHYWIKHGFDALEAILKETAGKYCVGNEITMADLCLVPQFFNAARFKVEVEPYPTICRIVEELEKNEAFKAAHPFNQPDCPEDLKQSS</sequence>
<proteinExistence type="inferred from homology"/>
<name>A0AAV7KA49_9METZ</name>
<dbReference type="GO" id="GO:0006559">
    <property type="term" value="P:L-phenylalanine catabolic process"/>
    <property type="evidence" value="ECO:0007669"/>
    <property type="project" value="TreeGrafter"/>
</dbReference>
<dbReference type="AlphaFoldDB" id="A0AAV7KA49"/>
<evidence type="ECO:0000259" key="2">
    <source>
        <dbReference type="PROSITE" id="PS50405"/>
    </source>
</evidence>
<evidence type="ECO:0000256" key="1">
    <source>
        <dbReference type="ARBA" id="ARBA00010007"/>
    </source>
</evidence>
<dbReference type="FunFam" id="1.20.1050.10:FF:000010">
    <property type="entry name" value="Maleylacetoacetate isomerase isoform 1"/>
    <property type="match status" value="1"/>
</dbReference>